<dbReference type="InParanoid" id="A0A7X0JPB5"/>
<name>A0A7X0JPB5_9GAMM</name>
<organism evidence="2 3">
    <name type="scientific">Pseudoteredinibacter isoporae</name>
    <dbReference type="NCBI Taxonomy" id="570281"/>
    <lineage>
        <taxon>Bacteria</taxon>
        <taxon>Pseudomonadati</taxon>
        <taxon>Pseudomonadota</taxon>
        <taxon>Gammaproteobacteria</taxon>
        <taxon>Cellvibrionales</taxon>
        <taxon>Cellvibrionaceae</taxon>
        <taxon>Pseudoteredinibacter</taxon>
    </lineage>
</organism>
<feature type="transmembrane region" description="Helical" evidence="1">
    <location>
        <begin position="70"/>
        <end position="90"/>
    </location>
</feature>
<evidence type="ECO:0000256" key="1">
    <source>
        <dbReference type="SAM" id="Phobius"/>
    </source>
</evidence>
<keyword evidence="1" id="KW-0472">Membrane</keyword>
<dbReference type="RefSeq" id="WP_166853057.1">
    <property type="nucleotide sequence ID" value="NZ_JAAONY010000001.1"/>
</dbReference>
<sequence length="96" mass="10935">MADLIEFLFKDFLRLLGLLARILVWLIYELFFETIAWYVGWPICQLLSLGRWPKQGINDQENASQISQGLVSVIGLISLFVLAASIAFYAGEIRLN</sequence>
<comment type="caution">
    <text evidence="2">The sequence shown here is derived from an EMBL/GenBank/DDBJ whole genome shotgun (WGS) entry which is preliminary data.</text>
</comment>
<keyword evidence="3" id="KW-1185">Reference proteome</keyword>
<dbReference type="EMBL" id="JACHHT010000001">
    <property type="protein sequence ID" value="MBB6519823.1"/>
    <property type="molecule type" value="Genomic_DNA"/>
</dbReference>
<dbReference type="AlphaFoldDB" id="A0A7X0JPB5"/>
<reference evidence="2 3" key="1">
    <citation type="submission" date="2020-08" db="EMBL/GenBank/DDBJ databases">
        <title>Genomic Encyclopedia of Type Strains, Phase IV (KMG-IV): sequencing the most valuable type-strain genomes for metagenomic binning, comparative biology and taxonomic classification.</title>
        <authorList>
            <person name="Goeker M."/>
        </authorList>
    </citation>
    <scope>NUCLEOTIDE SEQUENCE [LARGE SCALE GENOMIC DNA]</scope>
    <source>
        <strain evidence="2 3">DSM 22368</strain>
    </source>
</reference>
<proteinExistence type="predicted"/>
<accession>A0A7X0JPB5</accession>
<keyword evidence="1" id="KW-1133">Transmembrane helix</keyword>
<evidence type="ECO:0000313" key="3">
    <source>
        <dbReference type="Proteomes" id="UP000528457"/>
    </source>
</evidence>
<keyword evidence="1" id="KW-0812">Transmembrane</keyword>
<dbReference type="Proteomes" id="UP000528457">
    <property type="component" value="Unassembled WGS sequence"/>
</dbReference>
<gene>
    <name evidence="2" type="ORF">HNR48_000101</name>
</gene>
<protein>
    <submittedName>
        <fullName evidence="2">Uncharacterized protein</fullName>
    </submittedName>
</protein>
<evidence type="ECO:0000313" key="2">
    <source>
        <dbReference type="EMBL" id="MBB6519823.1"/>
    </source>
</evidence>